<reference evidence="2 3" key="1">
    <citation type="journal article" date="2019" name="Sci. Rep.">
        <title>Orb-weaving spider Araneus ventricosus genome elucidates the spidroin gene catalogue.</title>
        <authorList>
            <person name="Kono N."/>
            <person name="Nakamura H."/>
            <person name="Ohtoshi R."/>
            <person name="Moran D.A.P."/>
            <person name="Shinohara A."/>
            <person name="Yoshida Y."/>
            <person name="Fujiwara M."/>
            <person name="Mori M."/>
            <person name="Tomita M."/>
            <person name="Arakawa K."/>
        </authorList>
    </citation>
    <scope>NUCLEOTIDE SEQUENCE [LARGE SCALE GENOMIC DNA]</scope>
</reference>
<accession>A0A4Y2HJ75</accession>
<evidence type="ECO:0000256" key="1">
    <source>
        <dbReference type="SAM" id="MobiDB-lite"/>
    </source>
</evidence>
<dbReference type="EMBL" id="BGPR01001977">
    <property type="protein sequence ID" value="GBM65392.1"/>
    <property type="molecule type" value="Genomic_DNA"/>
</dbReference>
<organism evidence="2 3">
    <name type="scientific">Araneus ventricosus</name>
    <name type="common">Orbweaver spider</name>
    <name type="synonym">Epeira ventricosa</name>
    <dbReference type="NCBI Taxonomy" id="182803"/>
    <lineage>
        <taxon>Eukaryota</taxon>
        <taxon>Metazoa</taxon>
        <taxon>Ecdysozoa</taxon>
        <taxon>Arthropoda</taxon>
        <taxon>Chelicerata</taxon>
        <taxon>Arachnida</taxon>
        <taxon>Araneae</taxon>
        <taxon>Araneomorphae</taxon>
        <taxon>Entelegynae</taxon>
        <taxon>Araneoidea</taxon>
        <taxon>Araneidae</taxon>
        <taxon>Araneus</taxon>
    </lineage>
</organism>
<gene>
    <name evidence="2" type="ORF">AVEN_232322_1</name>
</gene>
<name>A0A4Y2HJ75_ARAVE</name>
<comment type="caution">
    <text evidence="2">The sequence shown here is derived from an EMBL/GenBank/DDBJ whole genome shotgun (WGS) entry which is preliminary data.</text>
</comment>
<feature type="region of interest" description="Disordered" evidence="1">
    <location>
        <begin position="61"/>
        <end position="87"/>
    </location>
</feature>
<feature type="compositionally biased region" description="Polar residues" evidence="1">
    <location>
        <begin position="61"/>
        <end position="82"/>
    </location>
</feature>
<dbReference type="Proteomes" id="UP000499080">
    <property type="component" value="Unassembled WGS sequence"/>
</dbReference>
<evidence type="ECO:0000313" key="2">
    <source>
        <dbReference type="EMBL" id="GBM65392.1"/>
    </source>
</evidence>
<protein>
    <submittedName>
        <fullName evidence="2">Uncharacterized protein</fullName>
    </submittedName>
</protein>
<sequence length="101" mass="10713">MAAVAPSGKVSASSRRVLGSKPDSTEDLPCMWACCTLNHTYGVNRPTAGVVRKFGEGMPVQMSSSSADLGSKLRGSSQNSPRVASKRDINITKLTETLWKG</sequence>
<keyword evidence="3" id="KW-1185">Reference proteome</keyword>
<dbReference type="AlphaFoldDB" id="A0A4Y2HJ75"/>
<feature type="region of interest" description="Disordered" evidence="1">
    <location>
        <begin position="1"/>
        <end position="26"/>
    </location>
</feature>
<evidence type="ECO:0000313" key="3">
    <source>
        <dbReference type="Proteomes" id="UP000499080"/>
    </source>
</evidence>
<proteinExistence type="predicted"/>